<reference evidence="1 2" key="1">
    <citation type="submission" date="2017-07" db="EMBL/GenBank/DDBJ databases">
        <title>Phylogenetic study on the rhizospheric bacterium Ochrobactrum sp. A44.</title>
        <authorList>
            <person name="Krzyzanowska D.M."/>
            <person name="Ossowicki A."/>
            <person name="Rajewska M."/>
            <person name="Maciag T."/>
            <person name="Kaczynski Z."/>
            <person name="Czerwicka M."/>
            <person name="Jafra S."/>
        </authorList>
    </citation>
    <scope>NUCLEOTIDE SEQUENCE [LARGE SCALE GENOMIC DNA]</scope>
    <source>
        <strain evidence="1 2">DSM 7216</strain>
    </source>
</reference>
<evidence type="ECO:0000313" key="1">
    <source>
        <dbReference type="EMBL" id="OYR20772.1"/>
    </source>
</evidence>
<dbReference type="Proteomes" id="UP000215590">
    <property type="component" value="Unassembled WGS sequence"/>
</dbReference>
<gene>
    <name evidence="1" type="ORF">CEV31_1056</name>
</gene>
<accession>A0A256G113</accession>
<evidence type="ECO:0000313" key="2">
    <source>
        <dbReference type="Proteomes" id="UP000215590"/>
    </source>
</evidence>
<protein>
    <submittedName>
        <fullName evidence="1">Uncharacterized protein</fullName>
    </submittedName>
</protein>
<comment type="caution">
    <text evidence="1">The sequence shown here is derived from an EMBL/GenBank/DDBJ whole genome shotgun (WGS) entry which is preliminary data.</text>
</comment>
<dbReference type="EMBL" id="NNRJ01000014">
    <property type="protein sequence ID" value="OYR20772.1"/>
    <property type="molecule type" value="Genomic_DNA"/>
</dbReference>
<sequence length="39" mass="4759">MSTCRFDRFLRFLIACFDLIESDRWKHEMHQCSSRPQAP</sequence>
<proteinExistence type="predicted"/>
<organism evidence="1 2">
    <name type="scientific">Brucella thiophenivorans</name>
    <dbReference type="NCBI Taxonomy" id="571255"/>
    <lineage>
        <taxon>Bacteria</taxon>
        <taxon>Pseudomonadati</taxon>
        <taxon>Pseudomonadota</taxon>
        <taxon>Alphaproteobacteria</taxon>
        <taxon>Hyphomicrobiales</taxon>
        <taxon>Brucellaceae</taxon>
        <taxon>Brucella/Ochrobactrum group</taxon>
        <taxon>Brucella</taxon>
    </lineage>
</organism>
<name>A0A256G113_9HYPH</name>
<dbReference type="AlphaFoldDB" id="A0A256G113"/>
<keyword evidence="2" id="KW-1185">Reference proteome</keyword>